<dbReference type="AlphaFoldDB" id="A0AAV5UQC5"/>
<feature type="compositionally biased region" description="Polar residues" evidence="1">
    <location>
        <begin position="20"/>
        <end position="29"/>
    </location>
</feature>
<comment type="caution">
    <text evidence="2">The sequence shown here is derived from an EMBL/GenBank/DDBJ whole genome shotgun (WGS) entry which is preliminary data.</text>
</comment>
<reference evidence="2" key="1">
    <citation type="submission" date="2023-10" db="EMBL/GenBank/DDBJ databases">
        <title>Genome assembly of Pristionchus species.</title>
        <authorList>
            <person name="Yoshida K."/>
            <person name="Sommer R.J."/>
        </authorList>
    </citation>
    <scope>NUCLEOTIDE SEQUENCE</scope>
    <source>
        <strain evidence="2">RS0144</strain>
    </source>
</reference>
<feature type="compositionally biased region" description="Acidic residues" evidence="1">
    <location>
        <begin position="30"/>
        <end position="44"/>
    </location>
</feature>
<keyword evidence="3" id="KW-1185">Reference proteome</keyword>
<protein>
    <submittedName>
        <fullName evidence="2">Uncharacterized protein</fullName>
    </submittedName>
</protein>
<feature type="compositionally biased region" description="Basic and acidic residues" evidence="1">
    <location>
        <begin position="9"/>
        <end position="19"/>
    </location>
</feature>
<feature type="region of interest" description="Disordered" evidence="1">
    <location>
        <begin position="1"/>
        <end position="50"/>
    </location>
</feature>
<evidence type="ECO:0000256" key="1">
    <source>
        <dbReference type="SAM" id="MobiDB-lite"/>
    </source>
</evidence>
<evidence type="ECO:0000313" key="3">
    <source>
        <dbReference type="Proteomes" id="UP001432027"/>
    </source>
</evidence>
<sequence>MNGSVEGSSRARDERKSSQHDYPQLTSMSTEDDDVFEEKDETESAETGNSKVVRALLTRLPRWPLNGGETGAKLKQKVASAWFNVKYNSRWGEKCL</sequence>
<proteinExistence type="predicted"/>
<gene>
    <name evidence="2" type="ORF">PENTCL1PPCAC_30693</name>
</gene>
<evidence type="ECO:0000313" key="2">
    <source>
        <dbReference type="EMBL" id="GMT08519.1"/>
    </source>
</evidence>
<accession>A0AAV5UQC5</accession>
<dbReference type="EMBL" id="BTSX01000109">
    <property type="protein sequence ID" value="GMT08519.1"/>
    <property type="molecule type" value="Genomic_DNA"/>
</dbReference>
<dbReference type="Proteomes" id="UP001432027">
    <property type="component" value="Unassembled WGS sequence"/>
</dbReference>
<name>A0AAV5UQC5_9BILA</name>
<organism evidence="2 3">
    <name type="scientific">Pristionchus entomophagus</name>
    <dbReference type="NCBI Taxonomy" id="358040"/>
    <lineage>
        <taxon>Eukaryota</taxon>
        <taxon>Metazoa</taxon>
        <taxon>Ecdysozoa</taxon>
        <taxon>Nematoda</taxon>
        <taxon>Chromadorea</taxon>
        <taxon>Rhabditida</taxon>
        <taxon>Rhabditina</taxon>
        <taxon>Diplogasteromorpha</taxon>
        <taxon>Diplogasteroidea</taxon>
        <taxon>Neodiplogasteridae</taxon>
        <taxon>Pristionchus</taxon>
    </lineage>
</organism>